<name>A0A147BNF3_IXORI</name>
<organism evidence="2">
    <name type="scientific">Ixodes ricinus</name>
    <name type="common">Common tick</name>
    <name type="synonym">Acarus ricinus</name>
    <dbReference type="NCBI Taxonomy" id="34613"/>
    <lineage>
        <taxon>Eukaryota</taxon>
        <taxon>Metazoa</taxon>
        <taxon>Ecdysozoa</taxon>
        <taxon>Arthropoda</taxon>
        <taxon>Chelicerata</taxon>
        <taxon>Arachnida</taxon>
        <taxon>Acari</taxon>
        <taxon>Parasitiformes</taxon>
        <taxon>Ixodida</taxon>
        <taxon>Ixodoidea</taxon>
        <taxon>Ixodidae</taxon>
        <taxon>Ixodinae</taxon>
        <taxon>Ixodes</taxon>
    </lineage>
</organism>
<evidence type="ECO:0000313" key="2">
    <source>
        <dbReference type="EMBL" id="JAR91835.1"/>
    </source>
</evidence>
<feature type="compositionally biased region" description="Acidic residues" evidence="1">
    <location>
        <begin position="85"/>
        <end position="95"/>
    </location>
</feature>
<feature type="region of interest" description="Disordered" evidence="1">
    <location>
        <begin position="1"/>
        <end position="59"/>
    </location>
</feature>
<dbReference type="EMBL" id="GEGO01003569">
    <property type="protein sequence ID" value="JAR91835.1"/>
    <property type="molecule type" value="Transcribed_RNA"/>
</dbReference>
<protein>
    <submittedName>
        <fullName evidence="2">Putative cr1-8 nvi</fullName>
    </submittedName>
</protein>
<reference evidence="2" key="1">
    <citation type="journal article" date="2018" name="PLoS Negl. Trop. Dis.">
        <title>Sialome diversity of ticks revealed by RNAseq of single tick salivary glands.</title>
        <authorList>
            <person name="Perner J."/>
            <person name="Kropackova S."/>
            <person name="Kopacek P."/>
            <person name="Ribeiro J.M."/>
        </authorList>
    </citation>
    <scope>NUCLEOTIDE SEQUENCE</scope>
    <source>
        <strain evidence="2">Siblings of single egg batch collected in Ceske Budejovice</strain>
        <tissue evidence="2">Salivary glands</tissue>
    </source>
</reference>
<dbReference type="AlphaFoldDB" id="A0A147BNF3"/>
<sequence>YLEPNEPFNVPSSTLHYRSSLPRESSEPVSDNPAATTDLSTDSATRAATEEESEDVPVTTLYPDASQFNEVDANDLQDIERGDVNDDPDEGLQDDSFPDAAQIVACCFESLRHVILPMSNISKAEVLAMVMTFVTSENLTWSGLDNLLSLINVICGMEVLPRTKYLFRKLLASKLGRSTDFYYCEFCEGYLPTPEDRASKIICETCQNCTTISELRSKGSFFTILDLHDQVRQIIGKTSEGLFTNLEKLNDNSVETISDFTDGSLYKKLKTSGALEWGDLTITFNTDGSPIFKSSKASVWPLQFVINEVPASERFLASGVAGIWFGTKHPNMSLFLGKFVEHLSNMSPIVWQSNSRTVTSKVYAICSCVDAPARAAVQNQVLFNGYFGCPWCMAPGEHIEGAMRYPEAQQSEERTHELVLRDMEYAVAYDSTVNGLKGPSPLVNLKHYDLVSGQACEYMHSVLLGVTKQLTEHLLDSSNCAERFYIGGPRMLDALNKLLMSIRPPHSISRLPRSLCERSYWKANEWRNWLLFYSVPCLEHFLPHRYWKHWCLLAEAIWILLSTGISQEMIDHADSLLTRFVDQIPRLYNIKMMTFNVHQLLHLTKSVRELGPLWAHSAFVFESGNGRLVKCVTAAKGVPLQILERLCMAQEVELLPLTLSVSPHVKAVCDKMTKHRLVQVSCEVDGATMLGQAKLVSNLAACEEEALVEAGYSLPFLVGEYFRFVYQGNIYTSRQYTRERKSNSTVMIGLDSVFYVIERIVEVSASSRTCFMLCKEIVTIEDAGYPTHVQECFISQSNIIKAIPFSMISSGCILIDLGSKAFVCKLPNRIERD</sequence>
<proteinExistence type="predicted"/>
<dbReference type="PANTHER" id="PTHR46579">
    <property type="entry name" value="F5/8 TYPE C DOMAIN-CONTAINING PROTEIN-RELATED"/>
    <property type="match status" value="1"/>
</dbReference>
<feature type="non-terminal residue" evidence="2">
    <location>
        <position position="1"/>
    </location>
</feature>
<dbReference type="PANTHER" id="PTHR46579:SF1">
    <property type="entry name" value="F5_8 TYPE C DOMAIN-CONTAINING PROTEIN"/>
    <property type="match status" value="1"/>
</dbReference>
<accession>A0A147BNF3</accession>
<evidence type="ECO:0000256" key="1">
    <source>
        <dbReference type="SAM" id="MobiDB-lite"/>
    </source>
</evidence>
<feature type="region of interest" description="Disordered" evidence="1">
    <location>
        <begin position="73"/>
        <end position="95"/>
    </location>
</feature>
<feature type="compositionally biased region" description="Low complexity" evidence="1">
    <location>
        <begin position="34"/>
        <end position="47"/>
    </location>
</feature>